<dbReference type="InterPro" id="IPR057606">
    <property type="entry name" value="SynGAP1-like_PH"/>
</dbReference>
<feature type="compositionally biased region" description="Polar residues" evidence="3">
    <location>
        <begin position="1106"/>
        <end position="1122"/>
    </location>
</feature>
<dbReference type="PROSITE" id="PS50018">
    <property type="entry name" value="RAS_GTPASE_ACTIV_2"/>
    <property type="match status" value="1"/>
</dbReference>
<dbReference type="InterPro" id="IPR039360">
    <property type="entry name" value="Ras_GTPase"/>
</dbReference>
<dbReference type="OrthoDB" id="5572587at2759"/>
<evidence type="ECO:0000259" key="5">
    <source>
        <dbReference type="PROSITE" id="PS50018"/>
    </source>
</evidence>
<name>A0A7I4Z3R9_HAECO</name>
<dbReference type="GO" id="GO:0005096">
    <property type="term" value="F:GTPase activator activity"/>
    <property type="evidence" value="ECO:0007669"/>
    <property type="project" value="UniProtKB-KW"/>
</dbReference>
<dbReference type="PANTHER" id="PTHR10194">
    <property type="entry name" value="RAS GTPASE-ACTIVATING PROTEINS"/>
    <property type="match status" value="1"/>
</dbReference>
<dbReference type="InterPro" id="IPR000008">
    <property type="entry name" value="C2_dom"/>
</dbReference>
<dbReference type="PANTHER" id="PTHR10194:SF60">
    <property type="entry name" value="RAS GTPASE-ACTIVATING PROTEIN RASKOL"/>
    <property type="match status" value="1"/>
</dbReference>
<dbReference type="SMART" id="SM00323">
    <property type="entry name" value="RasGAP"/>
    <property type="match status" value="1"/>
</dbReference>
<feature type="domain" description="Ras-GAP" evidence="5">
    <location>
        <begin position="590"/>
        <end position="784"/>
    </location>
</feature>
<evidence type="ECO:0000256" key="2">
    <source>
        <dbReference type="SAM" id="Coils"/>
    </source>
</evidence>
<dbReference type="Pfam" id="PF00168">
    <property type="entry name" value="C2"/>
    <property type="match status" value="1"/>
</dbReference>
<evidence type="ECO:0000313" key="6">
    <source>
        <dbReference type="Proteomes" id="UP000025227"/>
    </source>
</evidence>
<accession>A0A7I4Z3R9</accession>
<feature type="compositionally biased region" description="Polar residues" evidence="3">
    <location>
        <begin position="881"/>
        <end position="905"/>
    </location>
</feature>
<dbReference type="WBParaSite" id="HCON_00167750-00001">
    <property type="protein sequence ID" value="HCON_00167750-00001"/>
    <property type="gene ID" value="HCON_00167750"/>
</dbReference>
<keyword evidence="6" id="KW-1185">Reference proteome</keyword>
<dbReference type="CDD" id="cd04013">
    <property type="entry name" value="C2_SynGAP_like"/>
    <property type="match status" value="1"/>
</dbReference>
<feature type="region of interest" description="Disordered" evidence="3">
    <location>
        <begin position="1103"/>
        <end position="1122"/>
    </location>
</feature>
<feature type="compositionally biased region" description="Low complexity" evidence="3">
    <location>
        <begin position="1018"/>
        <end position="1034"/>
    </location>
</feature>
<feature type="domain" description="C2" evidence="4">
    <location>
        <begin position="401"/>
        <end position="519"/>
    </location>
</feature>
<keyword evidence="1" id="KW-0343">GTPase activation</keyword>
<dbReference type="InterPro" id="IPR023152">
    <property type="entry name" value="RasGAP_CS"/>
</dbReference>
<feature type="compositionally biased region" description="Low complexity" evidence="3">
    <location>
        <begin position="967"/>
        <end position="978"/>
    </location>
</feature>
<evidence type="ECO:0000259" key="4">
    <source>
        <dbReference type="PROSITE" id="PS50004"/>
    </source>
</evidence>
<dbReference type="AlphaFoldDB" id="A0A7I4Z3R9"/>
<dbReference type="Gene3D" id="2.60.40.150">
    <property type="entry name" value="C2 domain"/>
    <property type="match status" value="1"/>
</dbReference>
<dbReference type="PROSITE" id="PS50004">
    <property type="entry name" value="C2"/>
    <property type="match status" value="1"/>
</dbReference>
<dbReference type="SUPFAM" id="SSF49562">
    <property type="entry name" value="C2 domain (Calcium/lipid-binding domain, CaLB)"/>
    <property type="match status" value="1"/>
</dbReference>
<feature type="compositionally biased region" description="Polar residues" evidence="3">
    <location>
        <begin position="956"/>
        <end position="966"/>
    </location>
</feature>
<dbReference type="InterPro" id="IPR035892">
    <property type="entry name" value="C2_domain_sf"/>
</dbReference>
<dbReference type="CDD" id="cd05136">
    <property type="entry name" value="RasGAP_DAB2IP"/>
    <property type="match status" value="1"/>
</dbReference>
<sequence length="1242" mass="139739">TEVALCNRFSLSDPPTSDRPTDLFSPFSLRPPHARQLAANNRDFLRSLVHQRRQLRSVHLRSVHHCTNPTELFIDSTRSIFVKSGTVHVLVRLLFNHFADDDSSLNNHLTTRKHHATCPSTNSKKFHEILMENLLRIVLLVWNWLMRPLRKLLSCVKNQHQPQCEEKHKLLLTNVPLIEFDVVHKEAGESLDRRGKPLAASAYNLNLTALPITADSLSKENEIDLHSTLTMRRSCHDISTPRTSSEKTIDSDPSSTGPQRIAQFFSRPFRGIPLKRTKSVSKLEKVTQPYTLSRVDPQRSQENLLATTAATTTSPTSTGLGNCVGGGVGGSSGGRLSVNGRTALRSSRSHESLLNYNTCLVDLGEDARLHPVHPSVLDVPNCFRVANTYYACRTPLERAKWIENLRRTMNPRRDAQRRVENALQLWVLEAKGVPAKRRYYCELCLDKTLYARTSSKPLVDNVFWGEHFDFTMLQKMDEVCINLYREGDPKKKKERATLIGYILIAIEQLSSRHPVERWYTVTTTSDTGNRLASALSTKSTNQELPAVRIKARWQSISILPLRAYDDFLHYLSCNYLSLCNHLEPVLSVKAKEDLATALVRVLHKQKLANDFLCELVMSEVDSLDNDHLMFRGNSLATKAMEAYMKLIADEYLQSVLGDFVHNVLSSNETCEVDPLKLNGVSTSTLDKNRAQLTRLVELAWEKIINSTSAFPMELRLVFGSLRDRLESQGRSSLADTLISSSIFLRYLCPAILSPSLFNLVTEYPSGVTARNLTLIAKTLQNLANFTKFGGKEHYMEFMNGFVEREWQRMKDFLRRISTGQSLRPPTEVIIDMGKDLSLLNTYLEEAWTPEVHERARSTDKRLAELREILLDLHEHNRRSHLSASGVMQSPVCHQNSSDYENSPNQILRPRNENVPAYRSTPPTGQATVITRNRPAHHLFTNDDYVLSTAFQSSTRQLTRLSGETGTSSSHVSEKTSSSGDARDTDSETEVVGSLTDRTRTRKTRRRCDDSPPGSQPASSGYHSNNQSSNSSSSSPIDRTTALSISNPAFNASSSMYSSSSGFPDVHPGPSGMGGYRRLSPPPYHPDMHNNTSHQPVYAIPPDCDSQRSSLSGKTSLPRTNPRATRNSIMLRPTVIDVVPDDWDRSPNVRENWNGPSYEQQKHLEIIEHQKREIERLIRENEILKRHVAATCPALEQNKSERNLIDASGESYESVGSVDLHRVNATAVAVTTTTTPTIMVVPR</sequence>
<dbReference type="Pfam" id="PF00616">
    <property type="entry name" value="RasGAP"/>
    <property type="match status" value="1"/>
</dbReference>
<organism evidence="6 7">
    <name type="scientific">Haemonchus contortus</name>
    <name type="common">Barber pole worm</name>
    <dbReference type="NCBI Taxonomy" id="6289"/>
    <lineage>
        <taxon>Eukaryota</taxon>
        <taxon>Metazoa</taxon>
        <taxon>Ecdysozoa</taxon>
        <taxon>Nematoda</taxon>
        <taxon>Chromadorea</taxon>
        <taxon>Rhabditida</taxon>
        <taxon>Rhabditina</taxon>
        <taxon>Rhabditomorpha</taxon>
        <taxon>Strongyloidea</taxon>
        <taxon>Trichostrongylidae</taxon>
        <taxon>Haemonchus</taxon>
    </lineage>
</organism>
<protein>
    <submittedName>
        <fullName evidence="7">Ras GTPase-activating protein gap-2</fullName>
    </submittedName>
</protein>
<dbReference type="InterPro" id="IPR008936">
    <property type="entry name" value="Rho_GTPase_activation_prot"/>
</dbReference>
<dbReference type="Proteomes" id="UP000025227">
    <property type="component" value="Unplaced"/>
</dbReference>
<reference evidence="7" key="1">
    <citation type="submission" date="2020-12" db="UniProtKB">
        <authorList>
            <consortium name="WormBaseParasite"/>
        </authorList>
    </citation>
    <scope>IDENTIFICATION</scope>
    <source>
        <strain evidence="7">MHco3</strain>
    </source>
</reference>
<keyword evidence="2" id="KW-0175">Coiled coil</keyword>
<dbReference type="Gene3D" id="1.10.506.10">
    <property type="entry name" value="GTPase Activation - p120gap, domain 1"/>
    <property type="match status" value="2"/>
</dbReference>
<feature type="coiled-coil region" evidence="2">
    <location>
        <begin position="1159"/>
        <end position="1186"/>
    </location>
</feature>
<dbReference type="SMART" id="SM00239">
    <property type="entry name" value="C2"/>
    <property type="match status" value="1"/>
</dbReference>
<evidence type="ECO:0000256" key="1">
    <source>
        <dbReference type="ARBA" id="ARBA00022468"/>
    </source>
</evidence>
<evidence type="ECO:0000313" key="7">
    <source>
        <dbReference type="WBParaSite" id="HCON_00167750-00001"/>
    </source>
</evidence>
<dbReference type="SUPFAM" id="SSF48350">
    <property type="entry name" value="GTPase activation domain, GAP"/>
    <property type="match status" value="1"/>
</dbReference>
<proteinExistence type="predicted"/>
<evidence type="ECO:0000256" key="3">
    <source>
        <dbReference type="SAM" id="MobiDB-lite"/>
    </source>
</evidence>
<dbReference type="Pfam" id="PF25321">
    <property type="entry name" value="PH_RASGAP"/>
    <property type="match status" value="1"/>
</dbReference>
<dbReference type="PROSITE" id="PS00509">
    <property type="entry name" value="RAS_GTPASE_ACTIV_1"/>
    <property type="match status" value="1"/>
</dbReference>
<dbReference type="OMA" id="YSPRHVH"/>
<dbReference type="InterPro" id="IPR001936">
    <property type="entry name" value="RasGAP_dom"/>
</dbReference>
<feature type="region of interest" description="Disordered" evidence="3">
    <location>
        <begin position="236"/>
        <end position="258"/>
    </location>
</feature>
<feature type="region of interest" description="Disordered" evidence="3">
    <location>
        <begin position="956"/>
        <end position="1039"/>
    </location>
</feature>
<feature type="region of interest" description="Disordered" evidence="3">
    <location>
        <begin position="881"/>
        <end position="925"/>
    </location>
</feature>